<reference evidence="1" key="1">
    <citation type="submission" date="2020-03" db="EMBL/GenBank/DDBJ databases">
        <title>The deep terrestrial virosphere.</title>
        <authorList>
            <person name="Holmfeldt K."/>
            <person name="Nilsson E."/>
            <person name="Simone D."/>
            <person name="Lopez-Fernandez M."/>
            <person name="Wu X."/>
            <person name="de Brujin I."/>
            <person name="Lundin D."/>
            <person name="Andersson A."/>
            <person name="Bertilsson S."/>
            <person name="Dopson M."/>
        </authorList>
    </citation>
    <scope>NUCLEOTIDE SEQUENCE</scope>
    <source>
        <strain evidence="1">MM415A00950</strain>
    </source>
</reference>
<evidence type="ECO:0000313" key="1">
    <source>
        <dbReference type="EMBL" id="QJA79030.1"/>
    </source>
</evidence>
<dbReference type="AlphaFoldDB" id="A0A6M3KAZ1"/>
<proteinExistence type="predicted"/>
<organism evidence="1">
    <name type="scientific">viral metagenome</name>
    <dbReference type="NCBI Taxonomy" id="1070528"/>
    <lineage>
        <taxon>unclassified sequences</taxon>
        <taxon>metagenomes</taxon>
        <taxon>organismal metagenomes</taxon>
    </lineage>
</organism>
<protein>
    <submittedName>
        <fullName evidence="1">Uncharacterized protein</fullName>
    </submittedName>
</protein>
<dbReference type="EMBL" id="MT142364">
    <property type="protein sequence ID" value="QJA79030.1"/>
    <property type="molecule type" value="Genomic_DNA"/>
</dbReference>
<sequence length="85" mass="9390">MANGNVVPMMVPNVGGQQQPFDVREALPCQCVKCKGDYFDKVFRLGLISPVASRNLTGQEIRVEYQTYLCRACGHEFGAPLPVVM</sequence>
<name>A0A6M3KAZ1_9ZZZZ</name>
<gene>
    <name evidence="1" type="ORF">MM415A00950_0004</name>
</gene>
<accession>A0A6M3KAZ1</accession>